<dbReference type="Pfam" id="PF10135">
    <property type="entry name" value="Rod-binding"/>
    <property type="match status" value="1"/>
</dbReference>
<name>A0A7W6GQM6_9RHOB</name>
<evidence type="ECO:0000313" key="3">
    <source>
        <dbReference type="Proteomes" id="UP000541426"/>
    </source>
</evidence>
<proteinExistence type="predicted"/>
<protein>
    <submittedName>
        <fullName evidence="2">Rod binding domain-containing protein</fullName>
    </submittedName>
</protein>
<sequence>MELPSDFLAATVQREQKMRAAATELEANFLAEMLKVAGVGKTPEAMGGGAGEDQFASFLRLEQARQMAESGGIGLAESIYHALKERADV</sequence>
<evidence type="ECO:0000259" key="1">
    <source>
        <dbReference type="Pfam" id="PF10135"/>
    </source>
</evidence>
<evidence type="ECO:0000313" key="2">
    <source>
        <dbReference type="EMBL" id="MBB3983703.1"/>
    </source>
</evidence>
<comment type="caution">
    <text evidence="2">The sequence shown here is derived from an EMBL/GenBank/DDBJ whole genome shotgun (WGS) entry which is preliminary data.</text>
</comment>
<dbReference type="Proteomes" id="UP000541426">
    <property type="component" value="Unassembled WGS sequence"/>
</dbReference>
<organism evidence="2 3">
    <name type="scientific">Sagittula marina</name>
    <dbReference type="NCBI Taxonomy" id="943940"/>
    <lineage>
        <taxon>Bacteria</taxon>
        <taxon>Pseudomonadati</taxon>
        <taxon>Pseudomonadota</taxon>
        <taxon>Alphaproteobacteria</taxon>
        <taxon>Rhodobacterales</taxon>
        <taxon>Roseobacteraceae</taxon>
        <taxon>Sagittula</taxon>
    </lineage>
</organism>
<dbReference type="InterPro" id="IPR019301">
    <property type="entry name" value="Flagellar_prot_FlgJ_N"/>
</dbReference>
<accession>A0A7W6GQM6</accession>
<feature type="domain" description="Flagellar protein FlgJ N-terminal" evidence="1">
    <location>
        <begin position="40"/>
        <end position="80"/>
    </location>
</feature>
<reference evidence="2 3" key="1">
    <citation type="submission" date="2020-08" db="EMBL/GenBank/DDBJ databases">
        <title>Genomic Encyclopedia of Type Strains, Phase IV (KMG-IV): sequencing the most valuable type-strain genomes for metagenomic binning, comparative biology and taxonomic classification.</title>
        <authorList>
            <person name="Goeker M."/>
        </authorList>
    </citation>
    <scope>NUCLEOTIDE SEQUENCE [LARGE SCALE GENOMIC DNA]</scope>
    <source>
        <strain evidence="2 3">DSM 102235</strain>
    </source>
</reference>
<dbReference type="AlphaFoldDB" id="A0A7W6GQM6"/>
<gene>
    <name evidence="2" type="ORF">GGQ68_000014</name>
</gene>
<keyword evidence="3" id="KW-1185">Reference proteome</keyword>
<dbReference type="RefSeq" id="WP_183962231.1">
    <property type="nucleotide sequence ID" value="NZ_BAABBZ010000012.1"/>
</dbReference>
<dbReference type="EMBL" id="JACIEJ010000001">
    <property type="protein sequence ID" value="MBB3983703.1"/>
    <property type="molecule type" value="Genomic_DNA"/>
</dbReference>